<dbReference type="InterPro" id="IPR016187">
    <property type="entry name" value="CTDL_fold"/>
</dbReference>
<dbReference type="Ensembl" id="ENSHCOT00000015846.1">
    <property type="protein sequence ID" value="ENSHCOP00000009666.1"/>
    <property type="gene ID" value="ENSHCOG00000012138.1"/>
</dbReference>
<dbReference type="PANTHER" id="PTHR45710:SF26">
    <property type="entry name" value="RH26557P"/>
    <property type="match status" value="1"/>
</dbReference>
<keyword evidence="4" id="KW-1185">Reference proteome</keyword>
<reference evidence="3" key="1">
    <citation type="submission" date="2025-08" db="UniProtKB">
        <authorList>
            <consortium name="Ensembl"/>
        </authorList>
    </citation>
    <scope>IDENTIFICATION</scope>
</reference>
<dbReference type="Pfam" id="PF00059">
    <property type="entry name" value="Lectin_C"/>
    <property type="match status" value="1"/>
</dbReference>
<feature type="domain" description="C-type lectin" evidence="2">
    <location>
        <begin position="19"/>
        <end position="96"/>
    </location>
</feature>
<dbReference type="PANTHER" id="PTHR45710">
    <property type="entry name" value="C-TYPE LECTIN DOMAIN-CONTAINING PROTEIN 180"/>
    <property type="match status" value="1"/>
</dbReference>
<evidence type="ECO:0000313" key="4">
    <source>
        <dbReference type="Proteomes" id="UP000264820"/>
    </source>
</evidence>
<evidence type="ECO:0000313" key="3">
    <source>
        <dbReference type="Ensembl" id="ENSHCOP00000009666.1"/>
    </source>
</evidence>
<dbReference type="PROSITE" id="PS50041">
    <property type="entry name" value="C_TYPE_LECTIN_2"/>
    <property type="match status" value="1"/>
</dbReference>
<accession>A0A3Q2Y8Z7</accession>
<proteinExistence type="predicted"/>
<evidence type="ECO:0000259" key="2">
    <source>
        <dbReference type="PROSITE" id="PS50041"/>
    </source>
</evidence>
<dbReference type="OMA" id="EDKVQHN"/>
<dbReference type="AlphaFoldDB" id="A0A3Q2Y8Z7"/>
<dbReference type="InterPro" id="IPR050828">
    <property type="entry name" value="C-type_lectin/matrix_domain"/>
</dbReference>
<name>A0A3Q2Y8Z7_HIPCM</name>
<protein>
    <recommendedName>
        <fullName evidence="2">C-type lectin domain-containing protein</fullName>
    </recommendedName>
</protein>
<reference evidence="3" key="2">
    <citation type="submission" date="2025-09" db="UniProtKB">
        <authorList>
            <consortium name="Ensembl"/>
        </authorList>
    </citation>
    <scope>IDENTIFICATION</scope>
</reference>
<dbReference type="Proteomes" id="UP000264820">
    <property type="component" value="Unplaced"/>
</dbReference>
<dbReference type="InterPro" id="IPR001304">
    <property type="entry name" value="C-type_lectin-like"/>
</dbReference>
<evidence type="ECO:0000256" key="1">
    <source>
        <dbReference type="ARBA" id="ARBA00004401"/>
    </source>
</evidence>
<dbReference type="STRING" id="109280.ENSHCOP00000009666"/>
<dbReference type="SUPFAM" id="SSF56436">
    <property type="entry name" value="C-type lectin-like"/>
    <property type="match status" value="1"/>
</dbReference>
<dbReference type="InterPro" id="IPR016186">
    <property type="entry name" value="C-type_lectin-like/link_sf"/>
</dbReference>
<dbReference type="GO" id="GO:0005886">
    <property type="term" value="C:plasma membrane"/>
    <property type="evidence" value="ECO:0007669"/>
    <property type="project" value="UniProtKB-SubCell"/>
</dbReference>
<dbReference type="Gene3D" id="3.10.100.10">
    <property type="entry name" value="Mannose-Binding Protein A, subunit A"/>
    <property type="match status" value="1"/>
</dbReference>
<dbReference type="GeneTree" id="ENSGT00940000175285"/>
<comment type="subcellular location">
    <subcellularLocation>
        <location evidence="1">Cell membrane</location>
        <topology evidence="1">Single-pass type II membrane protein</topology>
    </subcellularLocation>
</comment>
<sequence length="96" mass="10900">MAALQGWPSRACKEGWVAFQTSCYLLSSTTATWSKAEQQCLSHAAHLVVVNGVEELVRFMSKISEITYKYWIGLVERAHEGEWSWVDGTDYDKTPK</sequence>
<organism evidence="3 4">
    <name type="scientific">Hippocampus comes</name>
    <name type="common">Tiger tail seahorse</name>
    <dbReference type="NCBI Taxonomy" id="109280"/>
    <lineage>
        <taxon>Eukaryota</taxon>
        <taxon>Metazoa</taxon>
        <taxon>Chordata</taxon>
        <taxon>Craniata</taxon>
        <taxon>Vertebrata</taxon>
        <taxon>Euteleostomi</taxon>
        <taxon>Actinopterygii</taxon>
        <taxon>Neopterygii</taxon>
        <taxon>Teleostei</taxon>
        <taxon>Neoteleostei</taxon>
        <taxon>Acanthomorphata</taxon>
        <taxon>Syngnathiaria</taxon>
        <taxon>Syngnathiformes</taxon>
        <taxon>Syngnathoidei</taxon>
        <taxon>Syngnathidae</taxon>
        <taxon>Hippocampus</taxon>
    </lineage>
</organism>